<gene>
    <name evidence="4" type="ordered locus">Hden_1322</name>
</gene>
<dbReference type="Pfam" id="PF00497">
    <property type="entry name" value="SBP_bac_3"/>
    <property type="match status" value="1"/>
</dbReference>
<dbReference type="PANTHER" id="PTHR35936:SF17">
    <property type="entry name" value="ARGININE-BINDING EXTRACELLULAR PROTEIN ARTP"/>
    <property type="match status" value="1"/>
</dbReference>
<dbReference type="Gene3D" id="3.40.190.10">
    <property type="entry name" value="Periplasmic binding protein-like II"/>
    <property type="match status" value="2"/>
</dbReference>
<dbReference type="KEGG" id="hdn:Hden_1322"/>
<evidence type="ECO:0000313" key="5">
    <source>
        <dbReference type="Proteomes" id="UP000002033"/>
    </source>
</evidence>
<feature type="signal peptide" evidence="2">
    <location>
        <begin position="1"/>
        <end position="40"/>
    </location>
</feature>
<dbReference type="STRING" id="582899.Hden_1322"/>
<dbReference type="NCBIfam" id="TIGR03870">
    <property type="entry name" value="ABC_MoxJ"/>
    <property type="match status" value="1"/>
</dbReference>
<dbReference type="GO" id="GO:0046170">
    <property type="term" value="P:methanol catabolic process"/>
    <property type="evidence" value="ECO:0007669"/>
    <property type="project" value="InterPro"/>
</dbReference>
<evidence type="ECO:0000256" key="1">
    <source>
        <dbReference type="ARBA" id="ARBA00022729"/>
    </source>
</evidence>
<dbReference type="eggNOG" id="COG0834">
    <property type="taxonomic scope" value="Bacteria"/>
</dbReference>
<dbReference type="SUPFAM" id="SSF53850">
    <property type="entry name" value="Periplasmic binding protein-like II"/>
    <property type="match status" value="1"/>
</dbReference>
<proteinExistence type="predicted"/>
<dbReference type="GO" id="GO:0042597">
    <property type="term" value="C:periplasmic space"/>
    <property type="evidence" value="ECO:0007669"/>
    <property type="project" value="InterPro"/>
</dbReference>
<protein>
    <submittedName>
        <fullName evidence="4">Extracellular solute-binding protein family 3</fullName>
    </submittedName>
</protein>
<evidence type="ECO:0000259" key="3">
    <source>
        <dbReference type="SMART" id="SM00062"/>
    </source>
</evidence>
<organism evidence="4 5">
    <name type="scientific">Hyphomicrobium denitrificans (strain ATCC 51888 / DSM 1869 / NCIMB 11706 / TK 0415)</name>
    <dbReference type="NCBI Taxonomy" id="582899"/>
    <lineage>
        <taxon>Bacteria</taxon>
        <taxon>Pseudomonadati</taxon>
        <taxon>Pseudomonadota</taxon>
        <taxon>Alphaproteobacteria</taxon>
        <taxon>Hyphomicrobiales</taxon>
        <taxon>Hyphomicrobiaceae</taxon>
        <taxon>Hyphomicrobium</taxon>
    </lineage>
</organism>
<dbReference type="SMART" id="SM00062">
    <property type="entry name" value="PBPb"/>
    <property type="match status" value="1"/>
</dbReference>
<dbReference type="InterPro" id="IPR001638">
    <property type="entry name" value="Solute-binding_3/MltF_N"/>
</dbReference>
<sequence precursor="true">MPLSIRTDRSHSTIGKVSRPLLAAAGLSVLAWTSITPSFAQDATTKTAVDSSVLRVCAAANEAPYSTKDENGFENKIAKIIAEGIGRKAEFVWSAKPAIYAVRDQLDKKLCDIVVGTDAGDERVLTSKPYYRAPYVFIVRKDSNLKIANWDSPDLAKAGKIGFVPSTPASVMMEKEDLYNDNINYASSLTNFKDRRNAYTRIPPDRMVGEVANQTAGLAVAFAPEVARYVKANDALKLIVVPDNNVRSDGMKVPFHFDQSFAVRKDDKALLSAIDEALPKVQSKIEDVLKDEGIPLVQPASNK</sequence>
<dbReference type="PANTHER" id="PTHR35936">
    <property type="entry name" value="MEMBRANE-BOUND LYTIC MUREIN TRANSGLYCOSYLASE F"/>
    <property type="match status" value="1"/>
</dbReference>
<keyword evidence="1 2" id="KW-0732">Signal</keyword>
<keyword evidence="5" id="KW-1185">Reference proteome</keyword>
<feature type="domain" description="Solute-binding protein family 3/N-terminal" evidence="3">
    <location>
        <begin position="53"/>
        <end position="292"/>
    </location>
</feature>
<dbReference type="EMBL" id="CP002083">
    <property type="protein sequence ID" value="ADJ23134.1"/>
    <property type="molecule type" value="Genomic_DNA"/>
</dbReference>
<evidence type="ECO:0000256" key="2">
    <source>
        <dbReference type="SAM" id="SignalP"/>
    </source>
</evidence>
<reference evidence="5" key="1">
    <citation type="journal article" date="2011" name="J. Bacteriol.">
        <title>Genome sequences of eight morphologically diverse alphaproteobacteria.</title>
        <authorList>
            <consortium name="US DOE Joint Genome Institute"/>
            <person name="Brown P.J."/>
            <person name="Kysela D.T."/>
            <person name="Buechlein A."/>
            <person name="Hemmerich C."/>
            <person name="Brun Y.V."/>
        </authorList>
    </citation>
    <scope>NUCLEOTIDE SEQUENCE [LARGE SCALE GENOMIC DNA]</scope>
    <source>
        <strain evidence="5">ATCC 51888 / DSM 1869 / NCIB 11706 / TK 0415</strain>
    </source>
</reference>
<dbReference type="OrthoDB" id="176845at2"/>
<dbReference type="HOGENOM" id="CLU_056715_0_0_5"/>
<dbReference type="Proteomes" id="UP000002033">
    <property type="component" value="Chromosome"/>
</dbReference>
<name>D8JWM1_HYPDA</name>
<dbReference type="AlphaFoldDB" id="D8JWM1"/>
<accession>D8JWM1</accession>
<dbReference type="InterPro" id="IPR022455">
    <property type="entry name" value="Methanol_oxidation_MoxJ"/>
</dbReference>
<evidence type="ECO:0000313" key="4">
    <source>
        <dbReference type="EMBL" id="ADJ23134.1"/>
    </source>
</evidence>
<dbReference type="RefSeq" id="WP_013215349.1">
    <property type="nucleotide sequence ID" value="NC_014313.1"/>
</dbReference>
<feature type="chain" id="PRO_5003116258" evidence="2">
    <location>
        <begin position="41"/>
        <end position="303"/>
    </location>
</feature>